<comment type="caution">
    <text evidence="1">The sequence shown here is derived from an EMBL/GenBank/DDBJ whole genome shotgun (WGS) entry which is preliminary data.</text>
</comment>
<sequence>MSNRPVPVASVAELILAPGERPHPGVPAVSDATELRLLGADLGTVARFPLPAPLWTQAVVSADARVAAVPTSTAVLGLGPEGELWRFEHADWAEQHGSGSVLVLGERVYAHVPGGLSDRWVVLDARTGQLLAEAPLACEALGSEHFSDGVAVALSVGEGQDACPLYRGDYRDGLLMVREDPERVMVDLRGEAFTIAHYLEDAAVHRPDGSVRLEFPAEWLVTRAGLSGVEWSLDYSGGFVDGETLLVVLLDNDEGAYAHLLLDAFTGDVLGAPGYADPPQGPAYPQGDGTWLTVVDDRVVRWRAC</sequence>
<gene>
    <name evidence="1" type="ORF">Afil01_23860</name>
</gene>
<dbReference type="AlphaFoldDB" id="A0A9W6SI79"/>
<organism evidence="1 2">
    <name type="scientific">Actinorhabdospora filicis</name>
    <dbReference type="NCBI Taxonomy" id="1785913"/>
    <lineage>
        <taxon>Bacteria</taxon>
        <taxon>Bacillati</taxon>
        <taxon>Actinomycetota</taxon>
        <taxon>Actinomycetes</taxon>
        <taxon>Micromonosporales</taxon>
        <taxon>Micromonosporaceae</taxon>
        <taxon>Actinorhabdospora</taxon>
    </lineage>
</organism>
<name>A0A9W6SI79_9ACTN</name>
<reference evidence="1" key="1">
    <citation type="submission" date="2023-03" db="EMBL/GenBank/DDBJ databases">
        <title>Actinorhabdospora filicis NBRC 111898.</title>
        <authorList>
            <person name="Ichikawa N."/>
            <person name="Sato H."/>
            <person name="Tonouchi N."/>
        </authorList>
    </citation>
    <scope>NUCLEOTIDE SEQUENCE</scope>
    <source>
        <strain evidence="1">NBRC 111898</strain>
    </source>
</reference>
<accession>A0A9W6SI79</accession>
<evidence type="ECO:0000313" key="2">
    <source>
        <dbReference type="Proteomes" id="UP001165079"/>
    </source>
</evidence>
<keyword evidence="2" id="KW-1185">Reference proteome</keyword>
<dbReference type="EMBL" id="BSTX01000001">
    <property type="protein sequence ID" value="GLZ77579.1"/>
    <property type="molecule type" value="Genomic_DNA"/>
</dbReference>
<dbReference type="Proteomes" id="UP001165079">
    <property type="component" value="Unassembled WGS sequence"/>
</dbReference>
<protein>
    <submittedName>
        <fullName evidence="1">Uncharacterized protein</fullName>
    </submittedName>
</protein>
<proteinExistence type="predicted"/>
<evidence type="ECO:0000313" key="1">
    <source>
        <dbReference type="EMBL" id="GLZ77579.1"/>
    </source>
</evidence>